<dbReference type="OrthoDB" id="5322921at2"/>
<name>A0A4U8S0U9_9HELI</name>
<keyword evidence="3" id="KW-0479">Metal-binding</keyword>
<reference evidence="7 8" key="1">
    <citation type="journal article" date="2014" name="Genome Announc.">
        <title>Draft genome sequences of eight enterohepatic helicobacter species isolated from both laboratory and wild rodents.</title>
        <authorList>
            <person name="Sheh A."/>
            <person name="Shen Z."/>
            <person name="Fox J.G."/>
        </authorList>
    </citation>
    <scope>NUCLEOTIDE SEQUENCE [LARGE SCALE GENOMIC DNA]</scope>
    <source>
        <strain evidence="7 8">MIT 98-6810</strain>
    </source>
</reference>
<dbReference type="InterPro" id="IPR058240">
    <property type="entry name" value="rSAM_sf"/>
</dbReference>
<dbReference type="GO" id="GO:0046872">
    <property type="term" value="F:metal ion binding"/>
    <property type="evidence" value="ECO:0007669"/>
    <property type="project" value="UniProtKB-KW"/>
</dbReference>
<dbReference type="AlphaFoldDB" id="A0A4U8S0U9"/>
<evidence type="ECO:0000256" key="2">
    <source>
        <dbReference type="ARBA" id="ARBA00022691"/>
    </source>
</evidence>
<evidence type="ECO:0000313" key="8">
    <source>
        <dbReference type="Proteomes" id="UP000029925"/>
    </source>
</evidence>
<dbReference type="EMBL" id="JRPF02000002">
    <property type="protein sequence ID" value="TLD79275.1"/>
    <property type="molecule type" value="Genomic_DNA"/>
</dbReference>
<evidence type="ECO:0000256" key="4">
    <source>
        <dbReference type="ARBA" id="ARBA00023004"/>
    </source>
</evidence>
<dbReference type="Pfam" id="PF04055">
    <property type="entry name" value="Radical_SAM"/>
    <property type="match status" value="1"/>
</dbReference>
<evidence type="ECO:0000259" key="6">
    <source>
        <dbReference type="Pfam" id="PF04055"/>
    </source>
</evidence>
<dbReference type="CDD" id="cd01335">
    <property type="entry name" value="Radical_SAM"/>
    <property type="match status" value="1"/>
</dbReference>
<dbReference type="GO" id="GO:0051536">
    <property type="term" value="F:iron-sulfur cluster binding"/>
    <property type="evidence" value="ECO:0007669"/>
    <property type="project" value="UniProtKB-KW"/>
</dbReference>
<dbReference type="Gene3D" id="3.20.20.70">
    <property type="entry name" value="Aldolase class I"/>
    <property type="match status" value="1"/>
</dbReference>
<sequence>MEECNMDIMYKIGRFARKKLIQLLPESSYKDKLLIQYVNTINNIVVIVGQNCTLKCRNCANFSPYLAKQLPFYPYEEIIADIQALITESRIAYLQFQGGEFFLHPHCKDILEFVAKQDRIRYVCVATNATIIPKDPVLKLLQHKKFFVRVSDYGEVNAKSAEKLEEMLDKYGVAVIRRNVYRGEGLWSKCGDKYMKRLPEEYMQKVFDSCTFAKECLTMENGFITRCSRATISHIVQNFSLCALDGIHVRPNAQRIFDTLTRFGGGGGAACV</sequence>
<dbReference type="InterPro" id="IPR013785">
    <property type="entry name" value="Aldolase_TIM"/>
</dbReference>
<keyword evidence="8" id="KW-1185">Reference proteome</keyword>
<proteinExistence type="predicted"/>
<protein>
    <submittedName>
        <fullName evidence="7">Radical SAM protein</fullName>
    </submittedName>
</protein>
<comment type="cofactor">
    <cofactor evidence="1">
        <name>[4Fe-4S] cluster</name>
        <dbReference type="ChEBI" id="CHEBI:49883"/>
    </cofactor>
</comment>
<keyword evidence="2" id="KW-0949">S-adenosyl-L-methionine</keyword>
<dbReference type="Proteomes" id="UP000029925">
    <property type="component" value="Unassembled WGS sequence"/>
</dbReference>
<dbReference type="STRING" id="76936.BN2458_PEG1754"/>
<feature type="domain" description="Radical SAM core" evidence="6">
    <location>
        <begin position="46"/>
        <end position="142"/>
    </location>
</feature>
<dbReference type="SFLD" id="SFLDS00029">
    <property type="entry name" value="Radical_SAM"/>
    <property type="match status" value="1"/>
</dbReference>
<accession>A0A4U8S0U9</accession>
<dbReference type="InterPro" id="IPR007197">
    <property type="entry name" value="rSAM"/>
</dbReference>
<evidence type="ECO:0000256" key="3">
    <source>
        <dbReference type="ARBA" id="ARBA00022723"/>
    </source>
</evidence>
<keyword evidence="5" id="KW-0411">Iron-sulfur</keyword>
<dbReference type="GO" id="GO:0003824">
    <property type="term" value="F:catalytic activity"/>
    <property type="evidence" value="ECO:0007669"/>
    <property type="project" value="InterPro"/>
</dbReference>
<dbReference type="SUPFAM" id="SSF102114">
    <property type="entry name" value="Radical SAM enzymes"/>
    <property type="match status" value="1"/>
</dbReference>
<comment type="caution">
    <text evidence="7">The sequence shown here is derived from an EMBL/GenBank/DDBJ whole genome shotgun (WGS) entry which is preliminary data.</text>
</comment>
<evidence type="ECO:0000256" key="1">
    <source>
        <dbReference type="ARBA" id="ARBA00001966"/>
    </source>
</evidence>
<evidence type="ECO:0000313" key="7">
    <source>
        <dbReference type="EMBL" id="TLD79275.1"/>
    </source>
</evidence>
<keyword evidence="4" id="KW-0408">Iron</keyword>
<evidence type="ECO:0000256" key="5">
    <source>
        <dbReference type="ARBA" id="ARBA00023014"/>
    </source>
</evidence>
<organism evidence="7 8">
    <name type="scientific">Helicobacter typhlonius</name>
    <dbReference type="NCBI Taxonomy" id="76936"/>
    <lineage>
        <taxon>Bacteria</taxon>
        <taxon>Pseudomonadati</taxon>
        <taxon>Campylobacterota</taxon>
        <taxon>Epsilonproteobacteria</taxon>
        <taxon>Campylobacterales</taxon>
        <taxon>Helicobacteraceae</taxon>
        <taxon>Helicobacter</taxon>
    </lineage>
</organism>
<gene>
    <name evidence="7" type="ORF">LS75_003015</name>
</gene>